<proteinExistence type="predicted"/>
<dbReference type="InterPro" id="IPR050708">
    <property type="entry name" value="T6SS_VgrG/RHS"/>
</dbReference>
<dbReference type="PANTHER" id="PTHR32305">
    <property type="match status" value="1"/>
</dbReference>
<name>A0A941B4Z2_9FLAO</name>
<evidence type="ECO:0000313" key="2">
    <source>
        <dbReference type="Proteomes" id="UP000675047"/>
    </source>
</evidence>
<organism evidence="1 2">
    <name type="scientific">Flavobacterium geliluteum</name>
    <dbReference type="NCBI Taxonomy" id="2816120"/>
    <lineage>
        <taxon>Bacteria</taxon>
        <taxon>Pseudomonadati</taxon>
        <taxon>Bacteroidota</taxon>
        <taxon>Flavobacteriia</taxon>
        <taxon>Flavobacteriales</taxon>
        <taxon>Flavobacteriaceae</taxon>
        <taxon>Flavobacterium</taxon>
    </lineage>
</organism>
<dbReference type="NCBIfam" id="TIGR03696">
    <property type="entry name" value="Rhs_assc_core"/>
    <property type="match status" value="1"/>
</dbReference>
<gene>
    <name evidence="1" type="ORF">J3495_18355</name>
</gene>
<accession>A0A941B4Z2</accession>
<protein>
    <submittedName>
        <fullName evidence="1">RHS repeat-associated core domain-containing protein</fullName>
    </submittedName>
</protein>
<reference evidence="1 2" key="1">
    <citation type="submission" date="2021-03" db="EMBL/GenBank/DDBJ databases">
        <title>Flavobacterium Flabelliformis Sp. Nov. And Flavobacterium Geliluteum Sp. Nov., Two Novel Multidrug Resistant Psychrophilic Species Isolated From Antarctica.</title>
        <authorList>
            <person name="Kralova S."/>
            <person name="Busse H.J."/>
            <person name="Bezdicek M."/>
            <person name="Nykrynova M."/>
            <person name="Kroupova E."/>
            <person name="Krsek D."/>
            <person name="Sedlacek I."/>
        </authorList>
    </citation>
    <scope>NUCLEOTIDE SEQUENCE [LARGE SCALE GENOMIC DNA]</scope>
    <source>
        <strain evidence="1 2">P7388</strain>
    </source>
</reference>
<dbReference type="Proteomes" id="UP000675047">
    <property type="component" value="Unassembled WGS sequence"/>
</dbReference>
<evidence type="ECO:0000313" key="1">
    <source>
        <dbReference type="EMBL" id="MBP4140038.1"/>
    </source>
</evidence>
<sequence>MGINDNGRIHQYTYDAAGERIIKSSGDSQNVAINGETAATIVHTDDYTGYVSPYFVISKGKFTKHYFEGAGRIVSKLGNGSFAQPLKLTAGGVNYGKLTAEQQKALDNYVKSLGVPPGPPTQQGIYATPEFTGDPFPSQAIKPVEENQEPPEGWPRNPVFNAPGDVPGPPVQFGPPVEPTTVKAGEGFTGIGLPENDIFYFHLDNLGSTSYITNKNGSISQHLEYIAFGEVLFEEHSSSFSSPYLFNGKELDSETNLSYYGARYLDMKTSLWLNTDPLAESSPNASPYNYCLNNPINMVDPDGRKERPNDYEGKMGKGDWRVDDRINGTDTWKNANTHNLQQKNGYKEYNSIEQRAEFYKWFQNQTDSKGYETNWAGAAFIVASQMSNIHSPFVSVMDNDVEADVKQFAEDGNKAIFENVFGRLRDLNNGSVLKGTSANTWDTETLTIEQRDIVGPIYARQRPAVLNELSKMAKGQGIYNLGVPKDLRFNPKGNVRDWKQRFNHGMDVSLPYWNKYYSKRKR</sequence>
<dbReference type="AlphaFoldDB" id="A0A941B4Z2"/>
<dbReference type="EMBL" id="JAGFBV010000046">
    <property type="protein sequence ID" value="MBP4140038.1"/>
    <property type="molecule type" value="Genomic_DNA"/>
</dbReference>
<keyword evidence="2" id="KW-1185">Reference proteome</keyword>
<dbReference type="PANTHER" id="PTHR32305:SF15">
    <property type="entry name" value="PROTEIN RHSA-RELATED"/>
    <property type="match status" value="1"/>
</dbReference>
<dbReference type="Gene3D" id="2.180.10.10">
    <property type="entry name" value="RHS repeat-associated core"/>
    <property type="match status" value="1"/>
</dbReference>
<dbReference type="InterPro" id="IPR022385">
    <property type="entry name" value="Rhs_assc_core"/>
</dbReference>
<comment type="caution">
    <text evidence="1">The sequence shown here is derived from an EMBL/GenBank/DDBJ whole genome shotgun (WGS) entry which is preliminary data.</text>
</comment>